<comment type="caution">
    <text evidence="9">The sequence shown here is derived from an EMBL/GenBank/DDBJ whole genome shotgun (WGS) entry which is preliminary data.</text>
</comment>
<dbReference type="InterPro" id="IPR023367">
    <property type="entry name" value="Peptidase_M42_dom2"/>
</dbReference>
<feature type="binding site" evidence="8">
    <location>
        <position position="306"/>
    </location>
    <ligand>
        <name>Zn(2+)</name>
        <dbReference type="ChEBI" id="CHEBI:29105"/>
        <label>2</label>
    </ligand>
</feature>
<sequence>MELLKRLCDAPGVSGYEDEVREIIQKEVGIFADSVYVDHLGNLFMTKGAEKKGPHLMFAAHTDEVGLMVKRVDEGGFIRFMAVGGIDPRALMAKRVRIGKDKTPGVICAKPVHLDKEEKKLIPIKDMRIDIGASSRSQAERYCEPGAPIVFDTMFESRGDILQAKAFDDRAGCYMMAELIKEDFNLPVTFVWTVQEEVGLRGGRLAAARVRPDLMMVLEGTGAGDIPPAADVARNPFMGKGPVITILDWSVSANQDITELLTETADKGGIPWQYKRPLIGGTDAGAAVRVKALAPVVLAVPCRYIHSPVALAYRKDIINTIRLVKSVKDQLREVLS</sequence>
<comment type="similarity">
    <text evidence="1 6">Belongs to the peptidase M42 family.</text>
</comment>
<comment type="cofactor">
    <cofactor evidence="8">
        <name>a divalent metal cation</name>
        <dbReference type="ChEBI" id="CHEBI:60240"/>
    </cofactor>
    <text evidence="8">Binds 2 divalent metal cations per subunit.</text>
</comment>
<keyword evidence="4 8" id="KW-0479">Metal-binding</keyword>
<dbReference type="PIRSF" id="PIRSF001123">
    <property type="entry name" value="PepA_GA"/>
    <property type="match status" value="1"/>
</dbReference>
<evidence type="ECO:0000256" key="3">
    <source>
        <dbReference type="ARBA" id="ARBA00022670"/>
    </source>
</evidence>
<dbReference type="PANTHER" id="PTHR32481:SF0">
    <property type="entry name" value="AMINOPEPTIDASE YPDE-RELATED"/>
    <property type="match status" value="1"/>
</dbReference>
<feature type="binding site" evidence="8">
    <location>
        <position position="197"/>
    </location>
    <ligand>
        <name>Zn(2+)</name>
        <dbReference type="ChEBI" id="CHEBI:29105"/>
        <label>2</label>
    </ligand>
</feature>
<evidence type="ECO:0000256" key="8">
    <source>
        <dbReference type="PIRSR" id="PIRSR001123-2"/>
    </source>
</evidence>
<dbReference type="InterPro" id="IPR051464">
    <property type="entry name" value="Peptidase_M42_aminopept"/>
</dbReference>
<dbReference type="Gene3D" id="2.40.30.40">
    <property type="entry name" value="Peptidase M42, domain 2"/>
    <property type="match status" value="1"/>
</dbReference>
<feature type="binding site" evidence="8">
    <location>
        <position position="219"/>
    </location>
    <ligand>
        <name>Zn(2+)</name>
        <dbReference type="ChEBI" id="CHEBI:29105"/>
        <label>1</label>
    </ligand>
</feature>
<evidence type="ECO:0000256" key="4">
    <source>
        <dbReference type="ARBA" id="ARBA00022723"/>
    </source>
</evidence>
<evidence type="ECO:0000256" key="6">
    <source>
        <dbReference type="PIRNR" id="PIRNR001123"/>
    </source>
</evidence>
<dbReference type="Proteomes" id="UP000630660">
    <property type="component" value="Unassembled WGS sequence"/>
</dbReference>
<keyword evidence="5" id="KW-0378">Hydrolase</keyword>
<dbReference type="PANTHER" id="PTHR32481">
    <property type="entry name" value="AMINOPEPTIDASE"/>
    <property type="match status" value="1"/>
</dbReference>
<evidence type="ECO:0000256" key="7">
    <source>
        <dbReference type="PIRSR" id="PIRSR001123-1"/>
    </source>
</evidence>
<evidence type="ECO:0000313" key="10">
    <source>
        <dbReference type="Proteomes" id="UP000630660"/>
    </source>
</evidence>
<organism evidence="9 10">
    <name type="scientific">candidate division WOR-3 bacterium</name>
    <dbReference type="NCBI Taxonomy" id="2052148"/>
    <lineage>
        <taxon>Bacteria</taxon>
        <taxon>Bacteria division WOR-3</taxon>
    </lineage>
</organism>
<feature type="binding site" evidence="8">
    <location>
        <position position="168"/>
    </location>
    <ligand>
        <name>Zn(2+)</name>
        <dbReference type="ChEBI" id="CHEBI:29105"/>
        <label>1</label>
    </ligand>
</feature>
<keyword evidence="2" id="KW-0031">Aminopeptidase</keyword>
<dbReference type="GO" id="GO:0046872">
    <property type="term" value="F:metal ion binding"/>
    <property type="evidence" value="ECO:0007669"/>
    <property type="project" value="UniProtKB-UniRule"/>
</dbReference>
<proteinExistence type="inferred from homology"/>
<protein>
    <submittedName>
        <fullName evidence="9">M42 family peptidase</fullName>
    </submittedName>
</protein>
<name>A0A9D5KB42_UNCW3</name>
<evidence type="ECO:0000256" key="1">
    <source>
        <dbReference type="ARBA" id="ARBA00006272"/>
    </source>
</evidence>
<evidence type="ECO:0000256" key="2">
    <source>
        <dbReference type="ARBA" id="ARBA00022438"/>
    </source>
</evidence>
<dbReference type="GO" id="GO:0004177">
    <property type="term" value="F:aminopeptidase activity"/>
    <property type="evidence" value="ECO:0007669"/>
    <property type="project" value="UniProtKB-UniRule"/>
</dbReference>
<dbReference type="AlphaFoldDB" id="A0A9D5KB42"/>
<reference evidence="9" key="1">
    <citation type="submission" date="2019-11" db="EMBL/GenBank/DDBJ databases">
        <title>Microbial mats filling the niche in hypersaline microbial mats.</title>
        <authorList>
            <person name="Wong H.L."/>
            <person name="Macleod F.I."/>
            <person name="White R.A. III"/>
            <person name="Burns B.P."/>
        </authorList>
    </citation>
    <scope>NUCLEOTIDE SEQUENCE</scope>
    <source>
        <strain evidence="9">Bin_327</strain>
    </source>
</reference>
<feature type="binding site" evidence="8">
    <location>
        <position position="61"/>
    </location>
    <ligand>
        <name>Zn(2+)</name>
        <dbReference type="ChEBI" id="CHEBI:29105"/>
        <label>1</label>
    </ligand>
</feature>
<dbReference type="GO" id="GO:0006508">
    <property type="term" value="P:proteolysis"/>
    <property type="evidence" value="ECO:0007669"/>
    <property type="project" value="UniProtKB-KW"/>
</dbReference>
<evidence type="ECO:0000313" key="9">
    <source>
        <dbReference type="EMBL" id="MBD3364900.1"/>
    </source>
</evidence>
<accession>A0A9D5KB42</accession>
<evidence type="ECO:0000256" key="5">
    <source>
        <dbReference type="ARBA" id="ARBA00022801"/>
    </source>
</evidence>
<dbReference type="Pfam" id="PF05343">
    <property type="entry name" value="Peptidase_M42"/>
    <property type="match status" value="1"/>
</dbReference>
<dbReference type="SUPFAM" id="SSF101821">
    <property type="entry name" value="Aminopeptidase/glucanase lid domain"/>
    <property type="match status" value="1"/>
</dbReference>
<feature type="active site" description="Proton acceptor" evidence="7">
    <location>
        <position position="196"/>
    </location>
</feature>
<gene>
    <name evidence="9" type="ORF">GF359_06765</name>
</gene>
<dbReference type="EMBL" id="WJKJ01000228">
    <property type="protein sequence ID" value="MBD3364900.1"/>
    <property type="molecule type" value="Genomic_DNA"/>
</dbReference>
<keyword evidence="3" id="KW-0645">Protease</keyword>
<dbReference type="InterPro" id="IPR008007">
    <property type="entry name" value="Peptidase_M42"/>
</dbReference>
<dbReference type="Gene3D" id="3.40.630.10">
    <property type="entry name" value="Zn peptidases"/>
    <property type="match status" value="1"/>
</dbReference>
<feature type="binding site" evidence="8">
    <location>
        <position position="168"/>
    </location>
    <ligand>
        <name>Zn(2+)</name>
        <dbReference type="ChEBI" id="CHEBI:29105"/>
        <label>2</label>
    </ligand>
</feature>
<dbReference type="SUPFAM" id="SSF53187">
    <property type="entry name" value="Zn-dependent exopeptidases"/>
    <property type="match status" value="1"/>
</dbReference>